<keyword evidence="3" id="KW-1185">Reference proteome</keyword>
<evidence type="ECO:0000256" key="1">
    <source>
        <dbReference type="SAM" id="MobiDB-lite"/>
    </source>
</evidence>
<dbReference type="PANTHER" id="PTHR21344:SF1">
    <property type="entry name" value="RAL GTPASE-ACTIVATING PROTEIN SUBUNIT BETA"/>
    <property type="match status" value="1"/>
</dbReference>
<evidence type="ECO:0000313" key="3">
    <source>
        <dbReference type="Proteomes" id="UP000278807"/>
    </source>
</evidence>
<evidence type="ECO:0000313" key="2">
    <source>
        <dbReference type="EMBL" id="VDO10159.1"/>
    </source>
</evidence>
<feature type="region of interest" description="Disordered" evidence="1">
    <location>
        <begin position="76"/>
        <end position="107"/>
    </location>
</feature>
<dbReference type="AlphaFoldDB" id="A0A0R3TUB1"/>
<dbReference type="EMBL" id="UZAE01013510">
    <property type="protein sequence ID" value="VDO10159.1"/>
    <property type="molecule type" value="Genomic_DNA"/>
</dbReference>
<sequence length="343" mass="37031">MKSNSIPVANVTWDDISSQIKKNVFEQKSILAQFPLEAAVISAREIVLSLAADCSCKKDAENALVQATAEAASLAQTSQKRAPGRHAGNSFGDVIRSGSGSGGGSRLSISEVEARSKGFSVKLDSEADLQWVMQAINYGLTMPPENWEIVAHSVHIYCLWLGCLLPAPVYSHGQKGVQQPLPHALLVNPLSYAPRLLFALCRFFTPRNVFKTADAADLTDTFFGLLHQSPQAPPDPVCTAAIKDIVKGIVPEGTQQISTGTGPAVAGEPERWLQKKYIPLVSCIVNRIEQILNTSHLLTGTLWDRLLEFSLAVGFAVLSIPPQIESSAITTSRPFSQVGLELF</sequence>
<name>A0A0R3TUB1_RODNA</name>
<accession>A0A0R3TUB1</accession>
<reference evidence="4" key="1">
    <citation type="submission" date="2017-02" db="UniProtKB">
        <authorList>
            <consortium name="WormBaseParasite"/>
        </authorList>
    </citation>
    <scope>IDENTIFICATION</scope>
</reference>
<protein>
    <submittedName>
        <fullName evidence="2 4">Uncharacterized protein</fullName>
    </submittedName>
</protein>
<dbReference type="InterPro" id="IPR039930">
    <property type="entry name" value="RALGAPB"/>
</dbReference>
<dbReference type="STRING" id="102285.A0A0R3TUB1"/>
<dbReference type="GO" id="GO:0005096">
    <property type="term" value="F:GTPase activator activity"/>
    <property type="evidence" value="ECO:0007669"/>
    <property type="project" value="InterPro"/>
</dbReference>
<reference evidence="2 3" key="2">
    <citation type="submission" date="2018-11" db="EMBL/GenBank/DDBJ databases">
        <authorList>
            <consortium name="Pathogen Informatics"/>
        </authorList>
    </citation>
    <scope>NUCLEOTIDE SEQUENCE [LARGE SCALE GENOMIC DNA]</scope>
</reference>
<gene>
    <name evidence="2" type="ORF">HNAJ_LOCUS11327</name>
</gene>
<organism evidence="4">
    <name type="scientific">Rodentolepis nana</name>
    <name type="common">Dwarf tapeworm</name>
    <name type="synonym">Hymenolepis nana</name>
    <dbReference type="NCBI Taxonomy" id="102285"/>
    <lineage>
        <taxon>Eukaryota</taxon>
        <taxon>Metazoa</taxon>
        <taxon>Spiralia</taxon>
        <taxon>Lophotrochozoa</taxon>
        <taxon>Platyhelminthes</taxon>
        <taxon>Cestoda</taxon>
        <taxon>Eucestoda</taxon>
        <taxon>Cyclophyllidea</taxon>
        <taxon>Hymenolepididae</taxon>
        <taxon>Rodentolepis</taxon>
    </lineage>
</organism>
<proteinExistence type="predicted"/>
<dbReference type="WBParaSite" id="HNAJ_0001133701-mRNA-1">
    <property type="protein sequence ID" value="HNAJ_0001133701-mRNA-1"/>
    <property type="gene ID" value="HNAJ_0001133701"/>
</dbReference>
<dbReference type="Proteomes" id="UP000278807">
    <property type="component" value="Unassembled WGS sequence"/>
</dbReference>
<dbReference type="PANTHER" id="PTHR21344">
    <property type="entry name" value="RAL GTPASE-ACTIVATING PROTEIN SUBUNIT BETA"/>
    <property type="match status" value="1"/>
</dbReference>
<dbReference type="OrthoDB" id="6287652at2759"/>
<evidence type="ECO:0000313" key="4">
    <source>
        <dbReference type="WBParaSite" id="HNAJ_0001133701-mRNA-1"/>
    </source>
</evidence>